<evidence type="ECO:0000256" key="1">
    <source>
        <dbReference type="ARBA" id="ARBA00004236"/>
    </source>
</evidence>
<dbReference type="NCBIfam" id="TIGR04520">
    <property type="entry name" value="ECF_ATPase_1"/>
    <property type="match status" value="1"/>
</dbReference>
<evidence type="ECO:0000313" key="10">
    <source>
        <dbReference type="EMBL" id="NKE38682.1"/>
    </source>
</evidence>
<evidence type="ECO:0000256" key="5">
    <source>
        <dbReference type="ARBA" id="ARBA00022741"/>
    </source>
</evidence>
<dbReference type="InterPro" id="IPR017871">
    <property type="entry name" value="ABC_transporter-like_CS"/>
</dbReference>
<dbReference type="RefSeq" id="WP_168105153.1">
    <property type="nucleotide sequence ID" value="NZ_CP051215.1"/>
</dbReference>
<dbReference type="InterPro" id="IPR027417">
    <property type="entry name" value="P-loop_NTPase"/>
</dbReference>
<evidence type="ECO:0000256" key="8">
    <source>
        <dbReference type="ARBA" id="ARBA00023136"/>
    </source>
</evidence>
<evidence type="ECO:0000256" key="7">
    <source>
        <dbReference type="ARBA" id="ARBA00022967"/>
    </source>
</evidence>
<dbReference type="SMART" id="SM00382">
    <property type="entry name" value="AAA"/>
    <property type="match status" value="1"/>
</dbReference>
<evidence type="ECO:0000256" key="2">
    <source>
        <dbReference type="ARBA" id="ARBA00005417"/>
    </source>
</evidence>
<dbReference type="GO" id="GO:0042626">
    <property type="term" value="F:ATPase-coupled transmembrane transporter activity"/>
    <property type="evidence" value="ECO:0007669"/>
    <property type="project" value="TreeGrafter"/>
</dbReference>
<dbReference type="CDD" id="cd03225">
    <property type="entry name" value="ABC_cobalt_CbiO_domain1"/>
    <property type="match status" value="1"/>
</dbReference>
<dbReference type="PANTHER" id="PTHR43553">
    <property type="entry name" value="HEAVY METAL TRANSPORTER"/>
    <property type="match status" value="1"/>
</dbReference>
<keyword evidence="7" id="KW-1278">Translocase</keyword>
<reference evidence="10 11" key="1">
    <citation type="submission" date="2020-04" db="EMBL/GenBank/DDBJ databases">
        <title>Complete genome sequence of Spiroplasma platyhelix ATCC 51748, an insect isolate.</title>
        <authorList>
            <person name="Green E.A."/>
            <person name="Klassen J.L."/>
        </authorList>
    </citation>
    <scope>NUCLEOTIDE SEQUENCE [LARGE SCALE GENOMIC DNA]</scope>
    <source>
        <strain evidence="10 11">PALS-1</strain>
    </source>
</reference>
<feature type="domain" description="ABC transporter" evidence="9">
    <location>
        <begin position="19"/>
        <end position="253"/>
    </location>
</feature>
<keyword evidence="5" id="KW-0547">Nucleotide-binding</keyword>
<evidence type="ECO:0000259" key="9">
    <source>
        <dbReference type="PROSITE" id="PS50893"/>
    </source>
</evidence>
<dbReference type="InterPro" id="IPR003439">
    <property type="entry name" value="ABC_transporter-like_ATP-bd"/>
</dbReference>
<keyword evidence="6" id="KW-0067">ATP-binding</keyword>
<accession>A0A846TWW1</accession>
<sequence length="291" mass="32854">MNKGEKNIIKADKEKNISLSLKHITYRYKPEYPDAVHNVSVDINHGEYVTIIGHNGSGKSTLSKIIIGVLHKQKGDIKVFGHLVTNKNIKTLRKYLGIVFQNPDNQFIGSTVRDDIAFGLENHLIPPKEMPEIISKAAKSVGMEKYLDHEPLWLSGGQKQRVAIASVLALEPDIIIFDEATSMLDPKGKREVKEIILKLKADRNKTIISITHDMDEILHADKVMVMNKGKLVRFDTPENILKDWEYLQSIHLDIPFVLKVALGLKSHGVKVKQTLSEEELVKNLCQLDSKK</sequence>
<dbReference type="AlphaFoldDB" id="A0A846TWW1"/>
<dbReference type="InterPro" id="IPR003593">
    <property type="entry name" value="AAA+_ATPase"/>
</dbReference>
<dbReference type="Proteomes" id="UP000584587">
    <property type="component" value="Unassembled WGS sequence"/>
</dbReference>
<dbReference type="FunFam" id="3.40.50.300:FF:000224">
    <property type="entry name" value="Energy-coupling factor transporter ATP-binding protein EcfA"/>
    <property type="match status" value="1"/>
</dbReference>
<name>A0A846TWW1_9MOLU</name>
<evidence type="ECO:0000256" key="4">
    <source>
        <dbReference type="ARBA" id="ARBA00022475"/>
    </source>
</evidence>
<keyword evidence="11" id="KW-1185">Reference proteome</keyword>
<dbReference type="PANTHER" id="PTHR43553:SF24">
    <property type="entry name" value="ENERGY-COUPLING FACTOR TRANSPORTER ATP-BINDING PROTEIN ECFA1"/>
    <property type="match status" value="1"/>
</dbReference>
<dbReference type="InterPro" id="IPR015856">
    <property type="entry name" value="ABC_transpr_CbiO/EcfA_su"/>
</dbReference>
<dbReference type="SUPFAM" id="SSF52540">
    <property type="entry name" value="P-loop containing nucleoside triphosphate hydrolases"/>
    <property type="match status" value="1"/>
</dbReference>
<dbReference type="Gene3D" id="3.40.50.300">
    <property type="entry name" value="P-loop containing nucleotide triphosphate hydrolases"/>
    <property type="match status" value="1"/>
</dbReference>
<protein>
    <submittedName>
        <fullName evidence="10">Energy-coupling factor transporter ATPase</fullName>
    </submittedName>
</protein>
<evidence type="ECO:0000313" key="11">
    <source>
        <dbReference type="Proteomes" id="UP000584587"/>
    </source>
</evidence>
<dbReference type="PROSITE" id="PS50893">
    <property type="entry name" value="ABC_TRANSPORTER_2"/>
    <property type="match status" value="1"/>
</dbReference>
<dbReference type="GO" id="GO:0005524">
    <property type="term" value="F:ATP binding"/>
    <property type="evidence" value="ECO:0007669"/>
    <property type="project" value="UniProtKB-KW"/>
</dbReference>
<dbReference type="InterPro" id="IPR050095">
    <property type="entry name" value="ECF_ABC_transporter_ATP-bd"/>
</dbReference>
<dbReference type="GO" id="GO:0043190">
    <property type="term" value="C:ATP-binding cassette (ABC) transporter complex"/>
    <property type="evidence" value="ECO:0007669"/>
    <property type="project" value="TreeGrafter"/>
</dbReference>
<keyword evidence="3" id="KW-0813">Transport</keyword>
<proteinExistence type="inferred from homology"/>
<dbReference type="Pfam" id="PF00005">
    <property type="entry name" value="ABC_tran"/>
    <property type="match status" value="1"/>
</dbReference>
<dbReference type="InterPro" id="IPR030947">
    <property type="entry name" value="EcfA_1"/>
</dbReference>
<keyword evidence="4" id="KW-1003">Cell membrane</keyword>
<comment type="subcellular location">
    <subcellularLocation>
        <location evidence="1">Cell membrane</location>
    </subcellularLocation>
</comment>
<gene>
    <name evidence="10" type="ORF">HER12_02790</name>
</gene>
<dbReference type="PROSITE" id="PS00211">
    <property type="entry name" value="ABC_TRANSPORTER_1"/>
    <property type="match status" value="1"/>
</dbReference>
<comment type="similarity">
    <text evidence="2">Belongs to the ABC transporter superfamily.</text>
</comment>
<dbReference type="GO" id="GO:0016887">
    <property type="term" value="F:ATP hydrolysis activity"/>
    <property type="evidence" value="ECO:0007669"/>
    <property type="project" value="InterPro"/>
</dbReference>
<evidence type="ECO:0000256" key="3">
    <source>
        <dbReference type="ARBA" id="ARBA00022448"/>
    </source>
</evidence>
<evidence type="ECO:0000256" key="6">
    <source>
        <dbReference type="ARBA" id="ARBA00022840"/>
    </source>
</evidence>
<dbReference type="EMBL" id="JAAVVK010000002">
    <property type="protein sequence ID" value="NKE38682.1"/>
    <property type="molecule type" value="Genomic_DNA"/>
</dbReference>
<organism evidence="10 11">
    <name type="scientific">Spiroplasma platyhelix PALS-1</name>
    <dbReference type="NCBI Taxonomy" id="1276218"/>
    <lineage>
        <taxon>Bacteria</taxon>
        <taxon>Bacillati</taxon>
        <taxon>Mycoplasmatota</taxon>
        <taxon>Mollicutes</taxon>
        <taxon>Entomoplasmatales</taxon>
        <taxon>Spiroplasmataceae</taxon>
        <taxon>Spiroplasma</taxon>
    </lineage>
</organism>
<dbReference type="NCBIfam" id="NF010167">
    <property type="entry name" value="PRK13648.1"/>
    <property type="match status" value="1"/>
</dbReference>
<comment type="caution">
    <text evidence="10">The sequence shown here is derived from an EMBL/GenBank/DDBJ whole genome shotgun (WGS) entry which is preliminary data.</text>
</comment>
<keyword evidence="8" id="KW-0472">Membrane</keyword>